<dbReference type="GeneID" id="36291259"/>
<dbReference type="VEuPathDB" id="FungiDB:GMDG_07034"/>
<feature type="region of interest" description="Disordered" evidence="1">
    <location>
        <begin position="118"/>
        <end position="148"/>
    </location>
</feature>
<reference evidence="2" key="1">
    <citation type="submission" date="2016-03" db="EMBL/GenBank/DDBJ databases">
        <title>Updated assembly of Pseudogymnoascus destructans, the fungus causing white-nose syndrome of bats.</title>
        <authorList>
            <person name="Palmer J.M."/>
            <person name="Drees K.P."/>
            <person name="Foster J.T."/>
            <person name="Lindner D.L."/>
        </authorList>
    </citation>
    <scope>NUCLEOTIDE SEQUENCE [LARGE SCALE GENOMIC DNA]</scope>
    <source>
        <strain evidence="2">20631-21</strain>
    </source>
</reference>
<feature type="region of interest" description="Disordered" evidence="1">
    <location>
        <begin position="1"/>
        <end position="81"/>
    </location>
</feature>
<sequence length="167" mass="17283">MPLGLRAGSGLGGKGQEKAVGTARKAPVCSSQASNNHAQKATRCTKSSTKALRDIRRQQLDTSSHSSVLLGKSQKTHEQPESIIEATLLSWVPPIQSALTSSAVSTAATQDVSLAEATSTPARLASSGGGDNPFPPPGTASRDLNRTASLLGKTDIPVGYRGLLRPK</sequence>
<name>A0A177A2V1_9PEZI</name>
<protein>
    <submittedName>
        <fullName evidence="2">Uncharacterized protein</fullName>
    </submittedName>
</protein>
<dbReference type="RefSeq" id="XP_024320565.1">
    <property type="nucleotide sequence ID" value="XM_024471773.1"/>
</dbReference>
<dbReference type="EMBL" id="KV441410">
    <property type="protein sequence ID" value="OAF55264.1"/>
    <property type="molecule type" value="Genomic_DNA"/>
</dbReference>
<organism evidence="2">
    <name type="scientific">Pseudogymnoascus destructans</name>
    <dbReference type="NCBI Taxonomy" id="655981"/>
    <lineage>
        <taxon>Eukaryota</taxon>
        <taxon>Fungi</taxon>
        <taxon>Dikarya</taxon>
        <taxon>Ascomycota</taxon>
        <taxon>Pezizomycotina</taxon>
        <taxon>Leotiomycetes</taxon>
        <taxon>Thelebolales</taxon>
        <taxon>Thelebolaceae</taxon>
        <taxon>Pseudogymnoascus</taxon>
    </lineage>
</organism>
<feature type="compositionally biased region" description="Polar residues" evidence="1">
    <location>
        <begin position="29"/>
        <end position="50"/>
    </location>
</feature>
<gene>
    <name evidence="2" type="ORF">VC83_08217</name>
</gene>
<evidence type="ECO:0000313" key="2">
    <source>
        <dbReference type="EMBL" id="OAF55264.1"/>
    </source>
</evidence>
<dbReference type="Proteomes" id="UP000077154">
    <property type="component" value="Unassembled WGS sequence"/>
</dbReference>
<dbReference type="eggNOG" id="KOG1745">
    <property type="taxonomic scope" value="Eukaryota"/>
</dbReference>
<evidence type="ECO:0000256" key="1">
    <source>
        <dbReference type="SAM" id="MobiDB-lite"/>
    </source>
</evidence>
<accession>A0A177A2V1</accession>
<dbReference type="AlphaFoldDB" id="A0A177A2V1"/>
<proteinExistence type="predicted"/>